<evidence type="ECO:0000256" key="5">
    <source>
        <dbReference type="ARBA" id="ARBA00022833"/>
    </source>
</evidence>
<dbReference type="SUPFAM" id="SSF53187">
    <property type="entry name" value="Zn-dependent exopeptidases"/>
    <property type="match status" value="1"/>
</dbReference>
<comment type="cofactor">
    <cofactor evidence="1">
        <name>Zn(2+)</name>
        <dbReference type="ChEBI" id="CHEBI:29105"/>
    </cofactor>
</comment>
<comment type="caution">
    <text evidence="7">Lacks conserved residue(s) required for the propagation of feature annotation.</text>
</comment>
<dbReference type="GO" id="GO:0005615">
    <property type="term" value="C:extracellular space"/>
    <property type="evidence" value="ECO:0007669"/>
    <property type="project" value="TreeGrafter"/>
</dbReference>
<dbReference type="EMBL" id="JADGJD010000951">
    <property type="protein sequence ID" value="KAJ3047494.1"/>
    <property type="molecule type" value="Genomic_DNA"/>
</dbReference>
<evidence type="ECO:0000256" key="7">
    <source>
        <dbReference type="PROSITE-ProRule" id="PRU01379"/>
    </source>
</evidence>
<keyword evidence="4" id="KW-0378">Hydrolase</keyword>
<comment type="similarity">
    <text evidence="2 7">Belongs to the peptidase M14 family.</text>
</comment>
<evidence type="ECO:0000256" key="2">
    <source>
        <dbReference type="ARBA" id="ARBA00005988"/>
    </source>
</evidence>
<dbReference type="AlphaFoldDB" id="A0AAD5X1V1"/>
<keyword evidence="8" id="KW-0472">Membrane</keyword>
<dbReference type="GO" id="GO:0008270">
    <property type="term" value="F:zinc ion binding"/>
    <property type="evidence" value="ECO:0007669"/>
    <property type="project" value="InterPro"/>
</dbReference>
<dbReference type="SMART" id="SM00631">
    <property type="entry name" value="Zn_pept"/>
    <property type="match status" value="1"/>
</dbReference>
<dbReference type="Gene3D" id="3.40.630.10">
    <property type="entry name" value="Zn peptidases"/>
    <property type="match status" value="1"/>
</dbReference>
<dbReference type="Pfam" id="PF00246">
    <property type="entry name" value="Peptidase_M14"/>
    <property type="match status" value="1"/>
</dbReference>
<evidence type="ECO:0000256" key="3">
    <source>
        <dbReference type="ARBA" id="ARBA00022670"/>
    </source>
</evidence>
<gene>
    <name evidence="10" type="ORF">HK097_011496</name>
</gene>
<keyword evidence="6" id="KW-0482">Metalloprotease</keyword>
<dbReference type="InterPro" id="IPR000834">
    <property type="entry name" value="Peptidase_M14"/>
</dbReference>
<accession>A0AAD5X1V1</accession>
<dbReference type="GO" id="GO:0004181">
    <property type="term" value="F:metallocarboxypeptidase activity"/>
    <property type="evidence" value="ECO:0007669"/>
    <property type="project" value="InterPro"/>
</dbReference>
<evidence type="ECO:0000256" key="6">
    <source>
        <dbReference type="ARBA" id="ARBA00023049"/>
    </source>
</evidence>
<feature type="transmembrane region" description="Helical" evidence="8">
    <location>
        <begin position="362"/>
        <end position="385"/>
    </location>
</feature>
<keyword evidence="8" id="KW-1133">Transmembrane helix</keyword>
<feature type="non-terminal residue" evidence="10">
    <location>
        <position position="396"/>
    </location>
</feature>
<evidence type="ECO:0000256" key="4">
    <source>
        <dbReference type="ARBA" id="ARBA00022801"/>
    </source>
</evidence>
<sequence>MGIGRYGQQSRAQWLPLFKQVAYVYSFFQYDEVSSAAQKLATVYPETVKVEKLGTSVRSRELFALLVTDQKGATNRPAVLMTATTHGDEPLSLSTILYFIRTVLRDRDSEPVKRLLEKTRLYFVPIINPDAWVSGVRGEGPYEKNSRDTCSKDPSKSGVNLGHNYNFQFDTYLPANSNRQSQYEDPCSPEYHGPEPFSEPETAAIRDLVGRINPKVTVFIHQRSGDTSSLVIPYTYHPANATYQSSAFKLMHSSDASEYKAITEGMSSASSDVKYMVGSSYEVSKHTISGSEVDWAFDQANSFAVMMQVANGDRGAWPSRGHIEDLVKVHTKPLLQLTITAETLKPKTGRPGKSITKHVQTAFYIVPMILGVVLAFILMIGYVVARALGYDKIWDR</sequence>
<dbReference type="PANTHER" id="PTHR11705:SF143">
    <property type="entry name" value="SLL0236 PROTEIN"/>
    <property type="match status" value="1"/>
</dbReference>
<dbReference type="PANTHER" id="PTHR11705">
    <property type="entry name" value="PROTEASE FAMILY M14 CARBOXYPEPTIDASE A,B"/>
    <property type="match status" value="1"/>
</dbReference>
<evidence type="ECO:0000259" key="9">
    <source>
        <dbReference type="PROSITE" id="PS52035"/>
    </source>
</evidence>
<keyword evidence="3" id="KW-0645">Protease</keyword>
<feature type="domain" description="Peptidase M14" evidence="9">
    <location>
        <begin position="26"/>
        <end position="341"/>
    </location>
</feature>
<dbReference type="PROSITE" id="PS52035">
    <property type="entry name" value="PEPTIDASE_M14"/>
    <property type="match status" value="1"/>
</dbReference>
<evidence type="ECO:0000313" key="11">
    <source>
        <dbReference type="Proteomes" id="UP001212841"/>
    </source>
</evidence>
<keyword evidence="5" id="KW-0862">Zinc</keyword>
<protein>
    <recommendedName>
        <fullName evidence="9">Peptidase M14 domain-containing protein</fullName>
    </recommendedName>
</protein>
<keyword evidence="11" id="KW-1185">Reference proteome</keyword>
<evidence type="ECO:0000256" key="8">
    <source>
        <dbReference type="SAM" id="Phobius"/>
    </source>
</evidence>
<dbReference type="GO" id="GO:0006508">
    <property type="term" value="P:proteolysis"/>
    <property type="evidence" value="ECO:0007669"/>
    <property type="project" value="UniProtKB-KW"/>
</dbReference>
<comment type="caution">
    <text evidence="10">The sequence shown here is derived from an EMBL/GenBank/DDBJ whole genome shotgun (WGS) entry which is preliminary data.</text>
</comment>
<reference evidence="10" key="1">
    <citation type="submission" date="2020-05" db="EMBL/GenBank/DDBJ databases">
        <title>Phylogenomic resolution of chytrid fungi.</title>
        <authorList>
            <person name="Stajich J.E."/>
            <person name="Amses K."/>
            <person name="Simmons R."/>
            <person name="Seto K."/>
            <person name="Myers J."/>
            <person name="Bonds A."/>
            <person name="Quandt C.A."/>
            <person name="Barry K."/>
            <person name="Liu P."/>
            <person name="Grigoriev I."/>
            <person name="Longcore J.E."/>
            <person name="James T.Y."/>
        </authorList>
    </citation>
    <scope>NUCLEOTIDE SEQUENCE</scope>
    <source>
        <strain evidence="10">JEL0318</strain>
    </source>
</reference>
<evidence type="ECO:0000313" key="10">
    <source>
        <dbReference type="EMBL" id="KAJ3047494.1"/>
    </source>
</evidence>
<evidence type="ECO:0000256" key="1">
    <source>
        <dbReference type="ARBA" id="ARBA00001947"/>
    </source>
</evidence>
<dbReference type="Proteomes" id="UP001212841">
    <property type="component" value="Unassembled WGS sequence"/>
</dbReference>
<name>A0AAD5X1V1_9FUNG</name>
<keyword evidence="8" id="KW-0812">Transmembrane</keyword>
<proteinExistence type="inferred from homology"/>
<organism evidence="10 11">
    <name type="scientific">Rhizophlyctis rosea</name>
    <dbReference type="NCBI Taxonomy" id="64517"/>
    <lineage>
        <taxon>Eukaryota</taxon>
        <taxon>Fungi</taxon>
        <taxon>Fungi incertae sedis</taxon>
        <taxon>Chytridiomycota</taxon>
        <taxon>Chytridiomycota incertae sedis</taxon>
        <taxon>Chytridiomycetes</taxon>
        <taxon>Rhizophlyctidales</taxon>
        <taxon>Rhizophlyctidaceae</taxon>
        <taxon>Rhizophlyctis</taxon>
    </lineage>
</organism>